<dbReference type="Gene3D" id="2.40.128.630">
    <property type="match status" value="1"/>
</dbReference>
<comment type="caution">
    <text evidence="3">The sequence shown here is derived from an EMBL/GenBank/DDBJ whole genome shotgun (WGS) entry which is preliminary data.</text>
</comment>
<feature type="domain" description="Pyrrolo-quinoline quinone repeat" evidence="2">
    <location>
        <begin position="205"/>
        <end position="437"/>
    </location>
</feature>
<dbReference type="SUPFAM" id="SSF50998">
    <property type="entry name" value="Quinoprotein alcohol dehydrogenase-like"/>
    <property type="match status" value="1"/>
</dbReference>
<name>A0ABW7G1M6_9BURK</name>
<feature type="chain" id="PRO_5045773637" evidence="1">
    <location>
        <begin position="27"/>
        <end position="527"/>
    </location>
</feature>
<dbReference type="RefSeq" id="WP_394486494.1">
    <property type="nucleotide sequence ID" value="NZ_JBIGIA010000002.1"/>
</dbReference>
<protein>
    <submittedName>
        <fullName evidence="3">PQQ-binding-like beta-propeller repeat protein</fullName>
    </submittedName>
</protein>
<evidence type="ECO:0000259" key="2">
    <source>
        <dbReference type="Pfam" id="PF13360"/>
    </source>
</evidence>
<dbReference type="InterPro" id="IPR011047">
    <property type="entry name" value="Quinoprotein_ADH-like_sf"/>
</dbReference>
<dbReference type="Gene3D" id="2.130.10.10">
    <property type="entry name" value="YVTN repeat-like/Quinoprotein amine dehydrogenase"/>
    <property type="match status" value="1"/>
</dbReference>
<dbReference type="PROSITE" id="PS51257">
    <property type="entry name" value="PROKAR_LIPOPROTEIN"/>
    <property type="match status" value="1"/>
</dbReference>
<dbReference type="Proteomes" id="UP001606305">
    <property type="component" value="Unassembled WGS sequence"/>
</dbReference>
<keyword evidence="1" id="KW-0732">Signal</keyword>
<sequence length="527" mass="55543">MKVVGWAAICALAVVLAGCGGGGGGAAPAPDVQPQLTLTTTALKEDMAVGDEFALKIDGRWSFAGTGTLYLQLRDAGATFSLPAVQAANADNSVSLSVAPLPALAAGKHTGTLELRACKDAACAQPFSSTVSLPYEVTVSTVPDWETHQGNARHSGEVPIRLNPAKFSKAWEWRRPASTDPIGGINPVVTRAGKVYVTTDVYFSEARLYALNEATGAEVWFQSMGNAPAFNPPAIGAGKVYAAVTGHEATFLWAFDLNTGTFQHKSAFTGQWPHFLAPTVVDDQVYQGSGYYGGEIKAFSTTDGSLKWTAVAGGTWDMFTPAVDSQSVYHHDGASLFVFDKVTGAEKARIADPFGSSSGYDYHGAPVLGGRGNVISFAGGAFSGRASANVEHYEQRKLSSFSIADAKYEWSTAGAYLTAPAVGGGVIYAARNSPMALDAIDEATGKVLWTWSAPGTSDTSFHRNMVLTRTHLFVSTNSNVYAIDLKTRQSAWSYAAPGMLAISADRTLYIATGASESDGRLVAVRLK</sequence>
<evidence type="ECO:0000313" key="3">
    <source>
        <dbReference type="EMBL" id="MFG6455830.1"/>
    </source>
</evidence>
<evidence type="ECO:0000256" key="1">
    <source>
        <dbReference type="SAM" id="SignalP"/>
    </source>
</evidence>
<dbReference type="InterPro" id="IPR002372">
    <property type="entry name" value="PQQ_rpt_dom"/>
</dbReference>
<organism evidence="3 4">
    <name type="scientific">Pelomonas nitida</name>
    <dbReference type="NCBI Taxonomy" id="3299027"/>
    <lineage>
        <taxon>Bacteria</taxon>
        <taxon>Pseudomonadati</taxon>
        <taxon>Pseudomonadota</taxon>
        <taxon>Betaproteobacteria</taxon>
        <taxon>Burkholderiales</taxon>
        <taxon>Sphaerotilaceae</taxon>
        <taxon>Roseateles</taxon>
    </lineage>
</organism>
<accession>A0ABW7G1M6</accession>
<dbReference type="EMBL" id="JBIGIA010000002">
    <property type="protein sequence ID" value="MFG6455830.1"/>
    <property type="molecule type" value="Genomic_DNA"/>
</dbReference>
<gene>
    <name evidence="3" type="ORF">ACG00X_03205</name>
</gene>
<dbReference type="PANTHER" id="PTHR34512">
    <property type="entry name" value="CELL SURFACE PROTEIN"/>
    <property type="match status" value="1"/>
</dbReference>
<dbReference type="Pfam" id="PF13360">
    <property type="entry name" value="PQQ_2"/>
    <property type="match status" value="1"/>
</dbReference>
<keyword evidence="4" id="KW-1185">Reference proteome</keyword>
<dbReference type="InterPro" id="IPR018391">
    <property type="entry name" value="PQQ_b-propeller_rpt"/>
</dbReference>
<dbReference type="PANTHER" id="PTHR34512:SF30">
    <property type="entry name" value="OUTER MEMBRANE PROTEIN ASSEMBLY FACTOR BAMB"/>
    <property type="match status" value="1"/>
</dbReference>
<proteinExistence type="predicted"/>
<feature type="signal peptide" evidence="1">
    <location>
        <begin position="1"/>
        <end position="26"/>
    </location>
</feature>
<reference evidence="3 4" key="1">
    <citation type="submission" date="2024-09" db="EMBL/GenBank/DDBJ databases">
        <title>Novel species of the genus Pelomonas and Roseateles isolated from streams.</title>
        <authorList>
            <person name="Lu H."/>
        </authorList>
    </citation>
    <scope>NUCLEOTIDE SEQUENCE [LARGE SCALE GENOMIC DNA]</scope>
    <source>
        <strain evidence="3 4">BYS96W</strain>
    </source>
</reference>
<dbReference type="SMART" id="SM00564">
    <property type="entry name" value="PQQ"/>
    <property type="match status" value="6"/>
</dbReference>
<dbReference type="InterPro" id="IPR015943">
    <property type="entry name" value="WD40/YVTN_repeat-like_dom_sf"/>
</dbReference>
<evidence type="ECO:0000313" key="4">
    <source>
        <dbReference type="Proteomes" id="UP001606305"/>
    </source>
</evidence>